<evidence type="ECO:0000313" key="3">
    <source>
        <dbReference type="EMBL" id="PPS94082.1"/>
    </source>
</evidence>
<dbReference type="EMBL" id="JTAI01000009">
    <property type="protein sequence ID" value="PPS94082.1"/>
    <property type="molecule type" value="Genomic_DNA"/>
</dbReference>
<proteinExistence type="predicted"/>
<feature type="chain" id="PRO_5006627727" evidence="1">
    <location>
        <begin position="24"/>
        <end position="429"/>
    </location>
</feature>
<reference evidence="2" key="2">
    <citation type="submission" date="2015-08" db="EMBL/GenBank/DDBJ databases">
        <authorList>
            <person name="Babu N.S."/>
            <person name="Beckwith C.J."/>
            <person name="Beseler K.G."/>
            <person name="Brison A."/>
            <person name="Carone J.V."/>
            <person name="Caskin T.P."/>
            <person name="Diamond M."/>
            <person name="Durham M.E."/>
            <person name="Foxe J.M."/>
            <person name="Go M."/>
            <person name="Henderson B.A."/>
            <person name="Jones I.B."/>
            <person name="McGettigan J.A."/>
            <person name="Micheletti S.J."/>
            <person name="Nasrallah M.E."/>
            <person name="Ortiz D."/>
            <person name="Piller C.R."/>
            <person name="Privatt S.R."/>
            <person name="Schneider S.L."/>
            <person name="Sharp S."/>
            <person name="Smith T.C."/>
            <person name="Stanton J.D."/>
            <person name="Ullery H.E."/>
            <person name="Wilson R.J."/>
            <person name="Serrano M.G."/>
            <person name="Buck G."/>
            <person name="Lee V."/>
            <person name="Wang Y."/>
            <person name="Carvalho R."/>
            <person name="Voegtly L."/>
            <person name="Shi R."/>
            <person name="Duckworth R."/>
            <person name="Johnson A."/>
            <person name="Loviza R."/>
            <person name="Walstead R."/>
            <person name="Shah Z."/>
            <person name="Kiflezghi M."/>
            <person name="Wade K."/>
            <person name="Ball S.L."/>
            <person name="Bradley K.W."/>
            <person name="Asai D.J."/>
            <person name="Bowman C.A."/>
            <person name="Russell D.A."/>
            <person name="Pope W.H."/>
            <person name="Jacobs-Sera D."/>
            <person name="Hendrix R.W."/>
            <person name="Hatfull G.F."/>
        </authorList>
    </citation>
    <scope>NUCLEOTIDE SEQUENCE [LARGE SCALE GENOMIC DNA]</scope>
</reference>
<evidence type="ECO:0000313" key="4">
    <source>
        <dbReference type="Proteomes" id="UP001429100"/>
    </source>
</evidence>
<dbReference type="VEuPathDB" id="CryptoDB:CHUDEA5_newUdeA_02"/>
<keyword evidence="4" id="KW-1185">Reference proteome</keyword>
<dbReference type="Proteomes" id="UP001429100">
    <property type="component" value="Unassembled WGS sequence"/>
</dbReference>
<dbReference type="OrthoDB" id="341861at2759"/>
<gene>
    <name evidence="2" type="ORF">CHUDEA5_newUdeA_02</name>
    <name evidence="3" type="ORF">GY17_00002883</name>
</gene>
<keyword evidence="1" id="KW-0732">Signal</keyword>
<dbReference type="EMBL" id="LN877951">
    <property type="protein sequence ID" value="CUV05993.1"/>
    <property type="molecule type" value="Genomic_DNA"/>
</dbReference>
<feature type="signal peptide" evidence="1">
    <location>
        <begin position="1"/>
        <end position="23"/>
    </location>
</feature>
<dbReference type="Proteomes" id="UP000199752">
    <property type="component" value="Chromosome 5"/>
</dbReference>
<dbReference type="VEuPathDB" id="CryptoDB:GY17_00002883"/>
<dbReference type="AlphaFoldDB" id="A0A0S4TGM9"/>
<organism evidence="2">
    <name type="scientific">Cryptosporidium hominis</name>
    <dbReference type="NCBI Taxonomy" id="237895"/>
    <lineage>
        <taxon>Eukaryota</taxon>
        <taxon>Sar</taxon>
        <taxon>Alveolata</taxon>
        <taxon>Apicomplexa</taxon>
        <taxon>Conoidasida</taxon>
        <taxon>Coccidia</taxon>
        <taxon>Eucoccidiorida</taxon>
        <taxon>Eimeriorina</taxon>
        <taxon>Cryptosporidiidae</taxon>
        <taxon>Cryptosporidium</taxon>
    </lineage>
</organism>
<evidence type="ECO:0000256" key="1">
    <source>
        <dbReference type="SAM" id="SignalP"/>
    </source>
</evidence>
<name>A0A0S4TGM9_CRYHO</name>
<accession>A0A0S4TGM9</accession>
<protein>
    <submittedName>
        <fullName evidence="3">Secreted Protein (FLGN family)</fullName>
    </submittedName>
</protein>
<reference evidence="3 4" key="1">
    <citation type="submission" date="2014-11" db="EMBL/GenBank/DDBJ databases">
        <title>Comparative genomic analysis of Cryptosporidium hominis reveals occurrence of genetic recombination in virulent subtypes.</title>
        <authorList>
            <person name="Guo Y."/>
            <person name="Tang K."/>
            <person name="Frace M."/>
            <person name="Li N."/>
            <person name="Roellig D.M."/>
            <person name="Sammons S."/>
            <person name="Knipe K."/>
            <person name="Rowe L."/>
            <person name="Feng Y."/>
            <person name="Xiao L."/>
        </authorList>
    </citation>
    <scope>NUCLEOTIDE SEQUENCE [LARGE SCALE GENOMIC DNA]</scope>
    <source>
        <strain evidence="3">30976</strain>
    </source>
</reference>
<dbReference type="VEuPathDB" id="CryptoDB:Chro.60628"/>
<evidence type="ECO:0000313" key="2">
    <source>
        <dbReference type="EMBL" id="CUV05993.1"/>
    </source>
</evidence>
<reference evidence="3 4" key="3">
    <citation type="submission" date="2017-10" db="EMBL/GenBank/DDBJ databases">
        <title>Consistent, comparative and evidence-based genome annotation and re-annotation for the closely-related species, Cryptosporidium parvum, C. hominis and C. tyzzeri.</title>
        <authorList>
            <person name="Baptista R.P."/>
            <person name="Li Y."/>
            <person name="Sateriale A."/>
            <person name="Striepen B."/>
            <person name="Kissinger J.C."/>
        </authorList>
    </citation>
    <scope>NUCLEOTIDE SEQUENCE [LARGE SCALE GENOMIC DNA]</scope>
    <source>
        <strain evidence="3">30976</strain>
    </source>
</reference>
<dbReference type="VEuPathDB" id="CryptoDB:ChTU502y2012_324g0005"/>
<sequence length="429" mass="48745">MKLISLFIFAILLCQLNIYLVLSKDLDRLVGAVGSLNLNTGSEASASLSLQGWPSAQCIRNAKIFGDDGEIIESRLSGVSKETFIELIILFMQIKVLSRVLHLKELFLSNFWLETNGILTEKVLINNIFSYLKSRSTDELKDPRAVYFFENFDSFLSLCFPSFESVSRETDKQMKAIIQNKDKITCDSPGKALVLLLLIFDENGNKSQQFLILFLFICTFREFSGLSFSEGLEKVLRNEDNSRGKLISISGDTLKNPISLLLKHNSEYSSERKTSNGGVAPIQYPLNLSTINVPTFGLKLCFALLELVFVSTSKYVHSFLLLYLASRFNSPEEIMLAFELITFLLRSGGNFEEASALLLYDRQLFQSYSSKVLRSHNLDISNLKELFGICLEAKSRHSRFNDIILQTDYQLKSMKKKGKRRKKIKLSRK</sequence>